<dbReference type="GO" id="GO:0001522">
    <property type="term" value="P:pseudouridine synthesis"/>
    <property type="evidence" value="ECO:0007669"/>
    <property type="project" value="InterPro"/>
</dbReference>
<dbReference type="GO" id="GO:0140098">
    <property type="term" value="F:catalytic activity, acting on RNA"/>
    <property type="evidence" value="ECO:0007669"/>
    <property type="project" value="UniProtKB-ARBA"/>
</dbReference>
<dbReference type="PROSITE" id="PS50889">
    <property type="entry name" value="S4"/>
    <property type="match status" value="1"/>
</dbReference>
<keyword evidence="6" id="KW-1185">Reference proteome</keyword>
<evidence type="ECO:0000313" key="6">
    <source>
        <dbReference type="Proteomes" id="UP000448292"/>
    </source>
</evidence>
<evidence type="ECO:0000256" key="2">
    <source>
        <dbReference type="ARBA" id="ARBA00023235"/>
    </source>
</evidence>
<dbReference type="Pfam" id="PF00849">
    <property type="entry name" value="PseudoU_synth_2"/>
    <property type="match status" value="1"/>
</dbReference>
<keyword evidence="2" id="KW-0413">Isomerase</keyword>
<feature type="domain" description="Pseudouridine synthase RsuA/RluA-like" evidence="4">
    <location>
        <begin position="86"/>
        <end position="248"/>
    </location>
</feature>
<dbReference type="InterPro" id="IPR050188">
    <property type="entry name" value="RluA_PseudoU_synthase"/>
</dbReference>
<dbReference type="SUPFAM" id="SSF55120">
    <property type="entry name" value="Pseudouridine synthase"/>
    <property type="match status" value="1"/>
</dbReference>
<dbReference type="Gene3D" id="3.30.2350.10">
    <property type="entry name" value="Pseudouridine synthase"/>
    <property type="match status" value="1"/>
</dbReference>
<evidence type="ECO:0000256" key="3">
    <source>
        <dbReference type="PROSITE-ProRule" id="PRU00182"/>
    </source>
</evidence>
<dbReference type="AlphaFoldDB" id="A0A7M3MEX8"/>
<accession>A0A7M3MEX8</accession>
<dbReference type="InterPro" id="IPR006145">
    <property type="entry name" value="PsdUridine_synth_RsuA/RluA"/>
</dbReference>
<dbReference type="InterPro" id="IPR036986">
    <property type="entry name" value="S4_RNA-bd_sf"/>
</dbReference>
<dbReference type="InterPro" id="IPR020103">
    <property type="entry name" value="PsdUridine_synth_cat_dom_sf"/>
</dbReference>
<dbReference type="Proteomes" id="UP000448292">
    <property type="component" value="Unassembled WGS sequence"/>
</dbReference>
<dbReference type="OrthoDB" id="128480at2"/>
<gene>
    <name evidence="5" type="ORF">DPQ33_07930</name>
</gene>
<dbReference type="CDD" id="cd02869">
    <property type="entry name" value="PseudoU_synth_RluA_like"/>
    <property type="match status" value="1"/>
</dbReference>
<evidence type="ECO:0000256" key="1">
    <source>
        <dbReference type="ARBA" id="ARBA00010876"/>
    </source>
</evidence>
<reference evidence="5 6" key="1">
    <citation type="submission" date="2018-06" db="EMBL/GenBank/DDBJ databases">
        <title>Complete genome of Desulfovibrio indonesiensis P37SLT.</title>
        <authorList>
            <person name="Crispim J.S."/>
            <person name="Vidigal P.M.P."/>
            <person name="Silva L.C.F."/>
            <person name="Laguardia C.N."/>
            <person name="Araujo L.C."/>
            <person name="Dias R.S."/>
            <person name="Sousa M.P."/>
            <person name="Paula S.O."/>
            <person name="Silva C."/>
        </authorList>
    </citation>
    <scope>NUCLEOTIDE SEQUENCE [LARGE SCALE GENOMIC DNA]</scope>
    <source>
        <strain evidence="5 6">P37SLT</strain>
    </source>
</reference>
<comment type="caution">
    <text evidence="5">The sequence shown here is derived from an EMBL/GenBank/DDBJ whole genome shotgun (WGS) entry which is preliminary data.</text>
</comment>
<dbReference type="PANTHER" id="PTHR21600">
    <property type="entry name" value="MITOCHONDRIAL RNA PSEUDOURIDINE SYNTHASE"/>
    <property type="match status" value="1"/>
</dbReference>
<name>A0A7M3MEX8_9BACT</name>
<evidence type="ECO:0000313" key="5">
    <source>
        <dbReference type="EMBL" id="TVM17569.1"/>
    </source>
</evidence>
<dbReference type="GO" id="GO:0009982">
    <property type="term" value="F:pseudouridine synthase activity"/>
    <property type="evidence" value="ECO:0007669"/>
    <property type="project" value="InterPro"/>
</dbReference>
<dbReference type="RefSeq" id="WP_144302687.1">
    <property type="nucleotide sequence ID" value="NZ_QMIE01000006.1"/>
</dbReference>
<dbReference type="Gene3D" id="3.10.290.10">
    <property type="entry name" value="RNA-binding S4 domain"/>
    <property type="match status" value="1"/>
</dbReference>
<protein>
    <submittedName>
        <fullName evidence="5">Pseudouridine synthase</fullName>
    </submittedName>
</protein>
<proteinExistence type="inferred from homology"/>
<sequence>MKAKIPNQYAGQRLDKALILLFPETSLRHRRRLFTSWNIRVDDVVRGPAFKVQAGQELIAIEKSDADQASLLRRAAVHAVSPPWAALYKPAGLDSVTLPGGSRPGLDQILVELDSAETAHSEESPGWRLASRLDRDVSGLVVAVQGRGAEERFRRMEAAGEVGKTYLLLADTADAARLSADQERIIKNALDMHDRRKVRVLDEDDPDPSRWTHLAVLGQILLDDKKMTLVRAEIARGARHQIRAHAAAAGLPIVGDPIYGAGAHPSGILFLHCAALRVEGFAVECPPPWDAALGEEGGRLLDLAELASSPEK</sequence>
<organism evidence="5 6">
    <name type="scientific">Oceanidesulfovibrio indonesiensis</name>
    <dbReference type="NCBI Taxonomy" id="54767"/>
    <lineage>
        <taxon>Bacteria</taxon>
        <taxon>Pseudomonadati</taxon>
        <taxon>Thermodesulfobacteriota</taxon>
        <taxon>Desulfovibrionia</taxon>
        <taxon>Desulfovibrionales</taxon>
        <taxon>Desulfovibrionaceae</taxon>
        <taxon>Oceanidesulfovibrio</taxon>
    </lineage>
</organism>
<dbReference type="EMBL" id="QMIE01000006">
    <property type="protein sequence ID" value="TVM17569.1"/>
    <property type="molecule type" value="Genomic_DNA"/>
</dbReference>
<dbReference type="GO" id="GO:0003723">
    <property type="term" value="F:RNA binding"/>
    <property type="evidence" value="ECO:0007669"/>
    <property type="project" value="UniProtKB-KW"/>
</dbReference>
<keyword evidence="3" id="KW-0694">RNA-binding</keyword>
<dbReference type="GO" id="GO:0006396">
    <property type="term" value="P:RNA processing"/>
    <property type="evidence" value="ECO:0007669"/>
    <property type="project" value="UniProtKB-ARBA"/>
</dbReference>
<comment type="similarity">
    <text evidence="1">Belongs to the pseudouridine synthase RluA family.</text>
</comment>
<evidence type="ECO:0000259" key="4">
    <source>
        <dbReference type="Pfam" id="PF00849"/>
    </source>
</evidence>